<evidence type="ECO:0000313" key="12">
    <source>
        <dbReference type="EMBL" id="TNV09681.1"/>
    </source>
</evidence>
<dbReference type="NCBIfam" id="TIGR00016">
    <property type="entry name" value="ackA"/>
    <property type="match status" value="1"/>
</dbReference>
<dbReference type="EC" id="2.7.2.1" evidence="9"/>
<comment type="pathway">
    <text evidence="9">Metabolic intermediate biosynthesis; acetyl-CoA biosynthesis; acetyl-CoA from acetate: step 1/2.</text>
</comment>
<evidence type="ECO:0000313" key="13">
    <source>
        <dbReference type="Proteomes" id="UP000313390"/>
    </source>
</evidence>
<feature type="binding site" evidence="9">
    <location>
        <begin position="326"/>
        <end position="330"/>
    </location>
    <ligand>
        <name>ATP</name>
        <dbReference type="ChEBI" id="CHEBI:30616"/>
    </ligand>
</feature>
<keyword evidence="6 9" id="KW-0418">Kinase</keyword>
<dbReference type="OrthoDB" id="9802453at2"/>
<feature type="binding site" evidence="9">
    <location>
        <position position="91"/>
    </location>
    <ligand>
        <name>substrate</name>
    </ligand>
</feature>
<comment type="function">
    <text evidence="9">Catalyzes the formation of acetyl phosphate from acetate and ATP. Can also catalyze the reverse reaction.</text>
</comment>
<dbReference type="HAMAP" id="MF_00020">
    <property type="entry name" value="Acetate_kinase"/>
    <property type="match status" value="1"/>
</dbReference>
<dbReference type="InterPro" id="IPR000890">
    <property type="entry name" value="Aliphatic_acid_kin_short-chain"/>
</dbReference>
<comment type="subcellular location">
    <subcellularLocation>
        <location evidence="9">Cytoplasm</location>
    </subcellularLocation>
</comment>
<proteinExistence type="inferred from homology"/>
<dbReference type="PANTHER" id="PTHR21060:SF21">
    <property type="entry name" value="ACETATE KINASE"/>
    <property type="match status" value="1"/>
</dbReference>
<feature type="binding site" evidence="9">
    <location>
        <begin position="281"/>
        <end position="283"/>
    </location>
    <ligand>
        <name>ATP</name>
        <dbReference type="ChEBI" id="CHEBI:30616"/>
    </ligand>
</feature>
<dbReference type="InterPro" id="IPR004372">
    <property type="entry name" value="Ac/propionate_kinase"/>
</dbReference>
<dbReference type="Pfam" id="PF00871">
    <property type="entry name" value="Acetate_kinase"/>
    <property type="match status" value="1"/>
</dbReference>
<dbReference type="InterPro" id="IPR023865">
    <property type="entry name" value="Aliphatic_acid_kinase_CS"/>
</dbReference>
<comment type="caution">
    <text evidence="12">The sequence shown here is derived from an EMBL/GenBank/DDBJ whole genome shotgun (WGS) entry which is preliminary data.</text>
</comment>
<accession>A0A5C5CES4</accession>
<gene>
    <name evidence="9" type="primary">ackA</name>
    <name evidence="12" type="ORF">FIB18_19755</name>
    <name evidence="11" type="ORF">GGQ79_004343</name>
</gene>
<evidence type="ECO:0000256" key="6">
    <source>
        <dbReference type="ARBA" id="ARBA00022777"/>
    </source>
</evidence>
<evidence type="ECO:0000256" key="5">
    <source>
        <dbReference type="ARBA" id="ARBA00022741"/>
    </source>
</evidence>
<feature type="binding site" evidence="9">
    <location>
        <position position="9"/>
    </location>
    <ligand>
        <name>Mg(2+)</name>
        <dbReference type="ChEBI" id="CHEBI:18420"/>
    </ligand>
</feature>
<sequence>MDKQLVTFNAGSSTVKIGTFAYDGPKIRKVSRGEIDLNGTPLTFRLRGEKGNLNITLSATGTDDIVTILEELFAKLSDHINPTNILAVGHRVVFGGDQFAEPILLDDKYIDAIERLSMFAPLHQPKSVALIKAIRHLFPHLAQSASFDTAFHQTIPDTVRRFAIPRDFHERGIKRYGFHGLSYKSIISNFSLREPKLAGGKIVAAHLGSGASLCAMNGGKSVDTSMSFSTLDGIPMATRCGALDPGVLLHLLQQENMQADELSDLLYHRSGLLGMSGLSGDTRDLLASDDVRARETLAIFTARIAGEICRLAATLGGLDALIFTAGIGEHQPAIREAVCQRLAWLGFEIDASANDASAFRITNRSCRAAAFVLATDEEQIIASETREAIQNTAATAPRRDCVSISEGDRA</sequence>
<feature type="binding site" evidence="9">
    <location>
        <begin position="206"/>
        <end position="210"/>
    </location>
    <ligand>
        <name>ATP</name>
        <dbReference type="ChEBI" id="CHEBI:30616"/>
    </ligand>
</feature>
<dbReference type="EMBL" id="VEWK01000012">
    <property type="protein sequence ID" value="TNV09681.1"/>
    <property type="molecule type" value="Genomic_DNA"/>
</dbReference>
<comment type="cofactor">
    <cofactor evidence="9">
        <name>Mg(2+)</name>
        <dbReference type="ChEBI" id="CHEBI:18420"/>
    </cofactor>
    <cofactor evidence="9">
        <name>Mn(2+)</name>
        <dbReference type="ChEBI" id="CHEBI:29035"/>
    </cofactor>
    <text evidence="9">Mg(2+). Can also accept Mn(2+).</text>
</comment>
<keyword evidence="14" id="KW-1185">Reference proteome</keyword>
<keyword evidence="8 9" id="KW-0460">Magnesium</keyword>
<dbReference type="GO" id="GO:0006083">
    <property type="term" value="P:acetate metabolic process"/>
    <property type="evidence" value="ECO:0007669"/>
    <property type="project" value="TreeGrafter"/>
</dbReference>
<keyword evidence="4 9" id="KW-0479">Metal-binding</keyword>
<keyword evidence="5 9" id="KW-0547">Nucleotide-binding</keyword>
<evidence type="ECO:0000256" key="3">
    <source>
        <dbReference type="ARBA" id="ARBA00022679"/>
    </source>
</evidence>
<evidence type="ECO:0000256" key="8">
    <source>
        <dbReference type="ARBA" id="ARBA00022842"/>
    </source>
</evidence>
<evidence type="ECO:0000256" key="10">
    <source>
        <dbReference type="RuleBase" id="RU003835"/>
    </source>
</evidence>
<keyword evidence="7 9" id="KW-0067">ATP-binding</keyword>
<comment type="similarity">
    <text evidence="1 9 10">Belongs to the acetokinase family.</text>
</comment>
<keyword evidence="3 9" id="KW-0808">Transferase</keyword>
<evidence type="ECO:0000256" key="2">
    <source>
        <dbReference type="ARBA" id="ARBA00022490"/>
    </source>
</evidence>
<dbReference type="GO" id="GO:0005829">
    <property type="term" value="C:cytosol"/>
    <property type="evidence" value="ECO:0007669"/>
    <property type="project" value="TreeGrafter"/>
</dbReference>
<dbReference type="EMBL" id="JACIEX010000013">
    <property type="protein sequence ID" value="MBB4095791.1"/>
    <property type="molecule type" value="Genomic_DNA"/>
</dbReference>
<keyword evidence="2 9" id="KW-0963">Cytoplasm</keyword>
<dbReference type="SUPFAM" id="SSF53067">
    <property type="entry name" value="Actin-like ATPase domain"/>
    <property type="match status" value="2"/>
</dbReference>
<dbReference type="PANTHER" id="PTHR21060">
    <property type="entry name" value="ACETATE KINASE"/>
    <property type="match status" value="1"/>
</dbReference>
<dbReference type="Proteomes" id="UP000313390">
    <property type="component" value="Unassembled WGS sequence"/>
</dbReference>
<dbReference type="UniPathway" id="UPA00340">
    <property type="reaction ID" value="UER00458"/>
</dbReference>
<feature type="site" description="Transition state stabilizer" evidence="9">
    <location>
        <position position="239"/>
    </location>
</feature>
<organism evidence="12 13">
    <name type="scientific">Brucella pecoris</name>
    <dbReference type="NCBI Taxonomy" id="867683"/>
    <lineage>
        <taxon>Bacteria</taxon>
        <taxon>Pseudomonadati</taxon>
        <taxon>Pseudomonadota</taxon>
        <taxon>Alphaproteobacteria</taxon>
        <taxon>Hyphomicrobiales</taxon>
        <taxon>Brucellaceae</taxon>
        <taxon>Brucella/Ochrobactrum group</taxon>
        <taxon>Brucella</taxon>
    </lineage>
</organism>
<dbReference type="AlphaFoldDB" id="A0A5C5CES4"/>
<feature type="binding site" evidence="9">
    <location>
        <position position="377"/>
    </location>
    <ligand>
        <name>Mg(2+)</name>
        <dbReference type="ChEBI" id="CHEBI:18420"/>
    </ligand>
</feature>
<feature type="binding site" evidence="9">
    <location>
        <position position="16"/>
    </location>
    <ligand>
        <name>ATP</name>
        <dbReference type="ChEBI" id="CHEBI:30616"/>
    </ligand>
</feature>
<protein>
    <recommendedName>
        <fullName evidence="9">Acetate kinase</fullName>
        <ecNumber evidence="9">2.7.2.1</ecNumber>
    </recommendedName>
    <alternativeName>
        <fullName evidence="9">Acetokinase</fullName>
    </alternativeName>
</protein>
<evidence type="ECO:0000256" key="4">
    <source>
        <dbReference type="ARBA" id="ARBA00022723"/>
    </source>
</evidence>
<feature type="site" description="Transition state stabilizer" evidence="9">
    <location>
        <position position="179"/>
    </location>
</feature>
<name>A0A5C5CES4_9HYPH</name>
<reference evidence="12 13" key="1">
    <citation type="journal article" date="2011" name="Int. J. Syst. Evol. Microbiol.">
        <title>Ochrobactrum pecoris sp. nov., isolated from farm animals.</title>
        <authorList>
            <person name="Kampfer P."/>
            <person name="Huber B."/>
            <person name="Busse H.J."/>
            <person name="Scholz H.C."/>
            <person name="Tomaso H."/>
            <person name="Hotzel H."/>
            <person name="Melzer F."/>
        </authorList>
    </citation>
    <scope>NUCLEOTIDE SEQUENCE [LARGE SCALE GENOMIC DNA]</scope>
    <source>
        <strain evidence="12 13">08RB2639</strain>
    </source>
</reference>
<evidence type="ECO:0000256" key="9">
    <source>
        <dbReference type="HAMAP-Rule" id="MF_00020"/>
    </source>
</evidence>
<comment type="subunit">
    <text evidence="9">Homodimer.</text>
</comment>
<comment type="catalytic activity">
    <reaction evidence="9">
        <text>acetate + ATP = acetyl phosphate + ADP</text>
        <dbReference type="Rhea" id="RHEA:11352"/>
        <dbReference type="ChEBI" id="CHEBI:22191"/>
        <dbReference type="ChEBI" id="CHEBI:30089"/>
        <dbReference type="ChEBI" id="CHEBI:30616"/>
        <dbReference type="ChEBI" id="CHEBI:456216"/>
        <dbReference type="EC" id="2.7.2.1"/>
    </reaction>
</comment>
<evidence type="ECO:0000313" key="11">
    <source>
        <dbReference type="EMBL" id="MBB4095791.1"/>
    </source>
</evidence>
<dbReference type="GO" id="GO:0000287">
    <property type="term" value="F:magnesium ion binding"/>
    <property type="evidence" value="ECO:0007669"/>
    <property type="project" value="UniProtKB-UniRule"/>
</dbReference>
<dbReference type="GO" id="GO:0008776">
    <property type="term" value="F:acetate kinase activity"/>
    <property type="evidence" value="ECO:0007669"/>
    <property type="project" value="UniProtKB-UniRule"/>
</dbReference>
<dbReference type="InterPro" id="IPR043129">
    <property type="entry name" value="ATPase_NBD"/>
</dbReference>
<dbReference type="GO" id="GO:0005524">
    <property type="term" value="F:ATP binding"/>
    <property type="evidence" value="ECO:0007669"/>
    <property type="project" value="UniProtKB-KW"/>
</dbReference>
<evidence type="ECO:0000256" key="1">
    <source>
        <dbReference type="ARBA" id="ARBA00008748"/>
    </source>
</evidence>
<dbReference type="Gene3D" id="3.30.420.40">
    <property type="match status" value="2"/>
</dbReference>
<dbReference type="Proteomes" id="UP000553980">
    <property type="component" value="Unassembled WGS sequence"/>
</dbReference>
<dbReference type="PROSITE" id="PS01076">
    <property type="entry name" value="ACETATE_KINASE_2"/>
    <property type="match status" value="1"/>
</dbReference>
<dbReference type="NCBIfam" id="NF005462">
    <property type="entry name" value="PRK07058.1"/>
    <property type="match status" value="1"/>
</dbReference>
<dbReference type="PRINTS" id="PR00471">
    <property type="entry name" value="ACETATEKNASE"/>
</dbReference>
<dbReference type="RefSeq" id="WP_140022323.1">
    <property type="nucleotide sequence ID" value="NZ_JACIEX010000013.1"/>
</dbReference>
<dbReference type="GO" id="GO:0006085">
    <property type="term" value="P:acetyl-CoA biosynthetic process"/>
    <property type="evidence" value="ECO:0007669"/>
    <property type="project" value="UniProtKB-UniRule"/>
</dbReference>
<dbReference type="PIRSF" id="PIRSF000722">
    <property type="entry name" value="Acetate_prop_kin"/>
    <property type="match status" value="1"/>
</dbReference>
<evidence type="ECO:0000256" key="7">
    <source>
        <dbReference type="ARBA" id="ARBA00022840"/>
    </source>
</evidence>
<reference evidence="11 14" key="3">
    <citation type="submission" date="2020-08" db="EMBL/GenBank/DDBJ databases">
        <title>Genomic Encyclopedia of Type Strains, Phase IV (KMG-IV): sequencing the most valuable type-strain genomes for metagenomic binning, comparative biology and taxonomic classification.</title>
        <authorList>
            <person name="Goeker M."/>
        </authorList>
    </citation>
    <scope>NUCLEOTIDE SEQUENCE [LARGE SCALE GENOMIC DNA]</scope>
    <source>
        <strain evidence="11 14">DSM 23868</strain>
    </source>
</reference>
<reference evidence="12" key="2">
    <citation type="submission" date="2019-06" db="EMBL/GenBank/DDBJ databases">
        <authorList>
            <person name="Hu M."/>
        </authorList>
    </citation>
    <scope>NUCLEOTIDE SEQUENCE</scope>
    <source>
        <strain evidence="12">08RB2639</strain>
    </source>
</reference>
<feature type="active site" description="Proton donor/acceptor" evidence="9">
    <location>
        <position position="148"/>
    </location>
</feature>
<evidence type="ECO:0000313" key="14">
    <source>
        <dbReference type="Proteomes" id="UP000553980"/>
    </source>
</evidence>